<dbReference type="Pfam" id="PF09471">
    <property type="entry name" value="Peptidase_M64"/>
    <property type="match status" value="1"/>
</dbReference>
<dbReference type="InterPro" id="IPR019026">
    <property type="entry name" value="Peptidase_M64_IgA"/>
</dbReference>
<keyword evidence="1" id="KW-0732">Signal</keyword>
<dbReference type="InterPro" id="IPR024079">
    <property type="entry name" value="MetalloPept_cat_dom_sf"/>
</dbReference>
<evidence type="ECO:0000256" key="1">
    <source>
        <dbReference type="SAM" id="SignalP"/>
    </source>
</evidence>
<dbReference type="Gene3D" id="3.40.390.10">
    <property type="entry name" value="Collagenase (Catalytic Domain)"/>
    <property type="match status" value="1"/>
</dbReference>
<evidence type="ECO:0000313" key="3">
    <source>
        <dbReference type="Proteomes" id="UP000248314"/>
    </source>
</evidence>
<sequence>MRFNCKYLTYTLLTAFALTIAACNERVDDEEQAALTRNTDDIVALDGKVTTLQTATKGNGYNIILMGDGFTVDMIKNGTYDEVMKKSAEHLFSLEPMKSLRPYFNVYVVQKVSLSSDLNGATALGSAISSANKVCGFVNDDNLDYKTMLYASTVPGYKEENSVISVVMNTTKSGGITYWHDWNSTLACAYTTLYGGVDGNYFRYTLIHETAGHAIGKLDDEYDLQNLAIDAEGLERYRYGHTLGWLTNISTTTDPTKAPWAQFLADPRYANQGLGFFEGGGARYATGVWRPTESSIMLITDTESTEFNAPSRRAIYNKVMEVATGRTPTYEEFVAFDKK</sequence>
<protein>
    <submittedName>
        <fullName evidence="2">IgA peptidase M64</fullName>
    </submittedName>
</protein>
<dbReference type="AlphaFoldDB" id="A0A318I445"/>
<keyword evidence="3" id="KW-1185">Reference proteome</keyword>
<evidence type="ECO:0000313" key="2">
    <source>
        <dbReference type="EMBL" id="PXX24186.1"/>
    </source>
</evidence>
<dbReference type="PROSITE" id="PS51257">
    <property type="entry name" value="PROKAR_LIPOPROTEIN"/>
    <property type="match status" value="1"/>
</dbReference>
<feature type="signal peptide" evidence="1">
    <location>
        <begin position="1"/>
        <end position="21"/>
    </location>
</feature>
<proteinExistence type="predicted"/>
<accession>A0A318I445</accession>
<gene>
    <name evidence="2" type="ORF">EJ73_00428</name>
</gene>
<dbReference type="EMBL" id="QJJX01000003">
    <property type="protein sequence ID" value="PXX24186.1"/>
    <property type="molecule type" value="Genomic_DNA"/>
</dbReference>
<organism evidence="2 3">
    <name type="scientific">Hoylesella shahii DSM 15611 = JCM 12083</name>
    <dbReference type="NCBI Taxonomy" id="1122991"/>
    <lineage>
        <taxon>Bacteria</taxon>
        <taxon>Pseudomonadati</taxon>
        <taxon>Bacteroidota</taxon>
        <taxon>Bacteroidia</taxon>
        <taxon>Bacteroidales</taxon>
        <taxon>Prevotellaceae</taxon>
        <taxon>Hoylesella</taxon>
    </lineage>
</organism>
<dbReference type="STRING" id="1122991.GCA_000613445_03162"/>
<dbReference type="Proteomes" id="UP000248314">
    <property type="component" value="Unassembled WGS sequence"/>
</dbReference>
<feature type="chain" id="PRO_5016316220" evidence="1">
    <location>
        <begin position="22"/>
        <end position="339"/>
    </location>
</feature>
<reference evidence="2 3" key="1">
    <citation type="submission" date="2018-05" db="EMBL/GenBank/DDBJ databases">
        <title>Genomic Encyclopedia of Type Strains, Phase I: the one thousand microbial genomes (KMG-I) project.</title>
        <authorList>
            <person name="Kyrpides N."/>
        </authorList>
    </citation>
    <scope>NUCLEOTIDE SEQUENCE [LARGE SCALE GENOMIC DNA]</scope>
    <source>
        <strain evidence="2 3">DSM 15611</strain>
    </source>
</reference>
<dbReference type="GO" id="GO:0008237">
    <property type="term" value="F:metallopeptidase activity"/>
    <property type="evidence" value="ECO:0007669"/>
    <property type="project" value="InterPro"/>
</dbReference>
<dbReference type="RefSeq" id="WP_110369966.1">
    <property type="nucleotide sequence ID" value="NZ_QJJX01000003.1"/>
</dbReference>
<name>A0A318I445_9BACT</name>
<comment type="caution">
    <text evidence="2">The sequence shown here is derived from an EMBL/GenBank/DDBJ whole genome shotgun (WGS) entry which is preliminary data.</text>
</comment>